<feature type="region of interest" description="Disordered" evidence="8">
    <location>
        <begin position="4065"/>
        <end position="4142"/>
    </location>
</feature>
<keyword evidence="7" id="KW-0779">Telomere</keyword>
<feature type="region of interest" description="Disordered" evidence="8">
    <location>
        <begin position="3651"/>
        <end position="3683"/>
    </location>
</feature>
<feature type="domain" description="Telomerase ribonucleoprotein complex - RNA-binding" evidence="9">
    <location>
        <begin position="1770"/>
        <end position="2019"/>
    </location>
</feature>
<feature type="compositionally biased region" description="Basic and acidic residues" evidence="8">
    <location>
        <begin position="2360"/>
        <end position="2377"/>
    </location>
</feature>
<dbReference type="GO" id="GO:0003720">
    <property type="term" value="F:telomerase activity"/>
    <property type="evidence" value="ECO:0007669"/>
    <property type="project" value="InterPro"/>
</dbReference>
<feature type="compositionally biased region" description="Basic and acidic residues" evidence="8">
    <location>
        <begin position="2182"/>
        <end position="2191"/>
    </location>
</feature>
<feature type="region of interest" description="Disordered" evidence="8">
    <location>
        <begin position="1533"/>
        <end position="1617"/>
    </location>
</feature>
<feature type="compositionally biased region" description="Basic residues" evidence="8">
    <location>
        <begin position="769"/>
        <end position="788"/>
    </location>
</feature>
<feature type="region of interest" description="Disordered" evidence="8">
    <location>
        <begin position="432"/>
        <end position="460"/>
    </location>
</feature>
<dbReference type="VEuPathDB" id="ToxoDB:BESB_023790"/>
<feature type="region of interest" description="Disordered" evidence="8">
    <location>
        <begin position="2102"/>
        <end position="2215"/>
    </location>
</feature>
<feature type="compositionally biased region" description="Basic and acidic residues" evidence="8">
    <location>
        <begin position="1074"/>
        <end position="1094"/>
    </location>
</feature>
<evidence type="ECO:0000256" key="5">
    <source>
        <dbReference type="ARBA" id="ARBA00022918"/>
    </source>
</evidence>
<comment type="subcellular location">
    <subcellularLocation>
        <location evidence="7">Nucleus</location>
    </subcellularLocation>
    <subcellularLocation>
        <location evidence="7">Chromosome</location>
        <location evidence="7">Telomere</location>
    </subcellularLocation>
</comment>
<evidence type="ECO:0000256" key="1">
    <source>
        <dbReference type="ARBA" id="ARBA00022679"/>
    </source>
</evidence>
<feature type="region of interest" description="Disordered" evidence="8">
    <location>
        <begin position="1"/>
        <end position="67"/>
    </location>
</feature>
<feature type="region of interest" description="Disordered" evidence="8">
    <location>
        <begin position="233"/>
        <end position="270"/>
    </location>
</feature>
<feature type="region of interest" description="Disordered" evidence="8">
    <location>
        <begin position="1049"/>
        <end position="1341"/>
    </location>
</feature>
<dbReference type="InterPro" id="IPR021891">
    <property type="entry name" value="Telomerase_RBD"/>
</dbReference>
<keyword evidence="4 7" id="KW-0460">Magnesium</keyword>
<evidence type="ECO:0000256" key="8">
    <source>
        <dbReference type="SAM" id="MobiDB-lite"/>
    </source>
</evidence>
<feature type="region of interest" description="Disordered" evidence="8">
    <location>
        <begin position="3958"/>
        <end position="4019"/>
    </location>
</feature>
<dbReference type="GeneID" id="40307439"/>
<feature type="compositionally biased region" description="Basic residues" evidence="8">
    <location>
        <begin position="4283"/>
        <end position="4298"/>
    </location>
</feature>
<feature type="compositionally biased region" description="Acidic residues" evidence="8">
    <location>
        <begin position="2348"/>
        <end position="2359"/>
    </location>
</feature>
<feature type="compositionally biased region" description="Basic and acidic residues" evidence="8">
    <location>
        <begin position="3029"/>
        <end position="3046"/>
    </location>
</feature>
<feature type="region of interest" description="Disordered" evidence="8">
    <location>
        <begin position="2561"/>
        <end position="2583"/>
    </location>
</feature>
<keyword evidence="3 7" id="KW-0479">Metal-binding</keyword>
<comment type="function">
    <text evidence="7">Telomerase is a ribonucleoprotein enzyme essential for the replication of chromosome termini in most eukaryotes. It elongates telomeres. It is a reverse transcriptase that adds simple sequence repeats to chromosome ends by copying a template sequence within the RNA component of the enzyme.</text>
</comment>
<feature type="region of interest" description="Disordered" evidence="8">
    <location>
        <begin position="912"/>
        <end position="1017"/>
    </location>
</feature>
<dbReference type="Pfam" id="PF12009">
    <property type="entry name" value="Telomerase_RBD"/>
    <property type="match status" value="2"/>
</dbReference>
<feature type="compositionally biased region" description="Low complexity" evidence="8">
    <location>
        <begin position="1294"/>
        <end position="1318"/>
    </location>
</feature>
<feature type="compositionally biased region" description="Basic and acidic residues" evidence="8">
    <location>
        <begin position="2148"/>
        <end position="2170"/>
    </location>
</feature>
<dbReference type="PANTHER" id="PTHR12066">
    <property type="entry name" value="TELOMERASE REVERSE TRANSCRIPTASE"/>
    <property type="match status" value="1"/>
</dbReference>
<keyword evidence="7" id="KW-0158">Chromosome</keyword>
<dbReference type="GO" id="GO:0000333">
    <property type="term" value="C:telomerase catalytic core complex"/>
    <property type="evidence" value="ECO:0007669"/>
    <property type="project" value="TreeGrafter"/>
</dbReference>
<feature type="compositionally biased region" description="Low complexity" evidence="8">
    <location>
        <begin position="2401"/>
        <end position="2415"/>
    </location>
</feature>
<feature type="compositionally biased region" description="Basic and acidic residues" evidence="8">
    <location>
        <begin position="756"/>
        <end position="768"/>
    </location>
</feature>
<evidence type="ECO:0000256" key="2">
    <source>
        <dbReference type="ARBA" id="ARBA00022695"/>
    </source>
</evidence>
<dbReference type="RefSeq" id="XP_029215896.1">
    <property type="nucleotide sequence ID" value="XM_029361081.1"/>
</dbReference>
<feature type="region of interest" description="Disordered" evidence="8">
    <location>
        <begin position="2984"/>
        <end position="3062"/>
    </location>
</feature>
<evidence type="ECO:0000259" key="9">
    <source>
        <dbReference type="SMART" id="SM00975"/>
    </source>
</evidence>
<feature type="region of interest" description="Disordered" evidence="8">
    <location>
        <begin position="683"/>
        <end position="889"/>
    </location>
</feature>
<feature type="compositionally biased region" description="Basic and acidic residues" evidence="8">
    <location>
        <begin position="3161"/>
        <end position="3174"/>
    </location>
</feature>
<dbReference type="EC" id="2.7.7.49" evidence="7"/>
<dbReference type="OrthoDB" id="289721at2759"/>
<dbReference type="GO" id="GO:0046872">
    <property type="term" value="F:metal ion binding"/>
    <property type="evidence" value="ECO:0007669"/>
    <property type="project" value="UniProtKB-KW"/>
</dbReference>
<feature type="compositionally biased region" description="Basic and acidic residues" evidence="8">
    <location>
        <begin position="1211"/>
        <end position="1226"/>
    </location>
</feature>
<evidence type="ECO:0000256" key="4">
    <source>
        <dbReference type="ARBA" id="ARBA00022842"/>
    </source>
</evidence>
<feature type="region of interest" description="Disordered" evidence="8">
    <location>
        <begin position="3333"/>
        <end position="3437"/>
    </location>
</feature>
<feature type="compositionally biased region" description="Polar residues" evidence="8">
    <location>
        <begin position="1"/>
        <end position="13"/>
    </location>
</feature>
<feature type="region of interest" description="Disordered" evidence="8">
    <location>
        <begin position="4394"/>
        <end position="4475"/>
    </location>
</feature>
<name>A0A2A9M8C1_BESBE</name>
<feature type="region of interest" description="Disordered" evidence="8">
    <location>
        <begin position="4330"/>
        <end position="4364"/>
    </location>
</feature>
<keyword evidence="11" id="KW-1185">Reference proteome</keyword>
<reference evidence="10 11" key="1">
    <citation type="submission" date="2017-09" db="EMBL/GenBank/DDBJ databases">
        <title>Genome sequencing of Besnoitia besnoiti strain Bb-Ger1.</title>
        <authorList>
            <person name="Schares G."/>
            <person name="Venepally P."/>
            <person name="Lorenzi H.A."/>
        </authorList>
    </citation>
    <scope>NUCLEOTIDE SEQUENCE [LARGE SCALE GENOMIC DNA]</scope>
    <source>
        <strain evidence="10 11">Bb-Ger1</strain>
    </source>
</reference>
<feature type="compositionally biased region" description="Low complexity" evidence="8">
    <location>
        <begin position="4156"/>
        <end position="4166"/>
    </location>
</feature>
<feature type="region of interest" description="Disordered" evidence="8">
    <location>
        <begin position="189"/>
        <end position="220"/>
    </location>
</feature>
<dbReference type="STRING" id="94643.A0A2A9M8C1"/>
<comment type="similarity">
    <text evidence="7">Belongs to the reverse transcriptase family. Telomerase subfamily.</text>
</comment>
<feature type="region of interest" description="Disordered" evidence="8">
    <location>
        <begin position="1826"/>
        <end position="1931"/>
    </location>
</feature>
<dbReference type="EMBL" id="NWUJ01000013">
    <property type="protein sequence ID" value="PFH31887.1"/>
    <property type="molecule type" value="Genomic_DNA"/>
</dbReference>
<gene>
    <name evidence="10" type="ORF">BESB_023790</name>
</gene>
<feature type="region of interest" description="Disordered" evidence="8">
    <location>
        <begin position="4504"/>
        <end position="4530"/>
    </location>
</feature>
<evidence type="ECO:0000313" key="10">
    <source>
        <dbReference type="EMBL" id="PFH31887.1"/>
    </source>
</evidence>
<dbReference type="Gene3D" id="1.10.132.70">
    <property type="match status" value="1"/>
</dbReference>
<feature type="compositionally biased region" description="Polar residues" evidence="8">
    <location>
        <begin position="3922"/>
        <end position="3933"/>
    </location>
</feature>
<feature type="region of interest" description="Disordered" evidence="8">
    <location>
        <begin position="2340"/>
        <end position="2380"/>
    </location>
</feature>
<feature type="compositionally biased region" description="Basic and acidic residues" evidence="8">
    <location>
        <begin position="789"/>
        <end position="798"/>
    </location>
</feature>
<dbReference type="GO" id="GO:0000781">
    <property type="term" value="C:chromosome, telomeric region"/>
    <property type="evidence" value="ECO:0007669"/>
    <property type="project" value="UniProtKB-SubCell"/>
</dbReference>
<feature type="compositionally biased region" description="Low complexity" evidence="8">
    <location>
        <begin position="4245"/>
        <end position="4257"/>
    </location>
</feature>
<feature type="compositionally biased region" description="Low complexity" evidence="8">
    <location>
        <begin position="829"/>
        <end position="873"/>
    </location>
</feature>
<sequence length="4530" mass="477321">MRGTRTAGSPQNDSDGHAARKRTSASVDAEAQGNCLKERGRVTHDGGDLEAAGGRTEVENDAQGVPGYSVEATRGANAEPEAANAPATATGAYAVPQVPGRKGGREGEECTAARASAVDGRVLVEPRASCWRQQERLLSPDEKTRRAQEQLQNSLGVPVCNLGLYCLRFAYRWNRADLFDFPSLAHISEKETRRARAGGARSRVARVSSAPGGGAPASRRPYSIASVAAAGETWPHPLGAGSEPRTAPDGDSNGDLSGGSDEGGDQGRRGPLATEELACLLTLLRTTLLIEDTALLLRHCAGAAEGPPSARGFFAAPPTPLPASGACGGGCGTSPATIPRVFEFPSHDVCVDVAVALEALREQRLRADRGASFLSLTGLHRSVLTAGFSFSRRSASLSSRTPSLLRRLLQASPSPLASPAFLPPSNDRVRPSFRAFAPPSGEASAVREPPSQAGRLLSGRPLSQTSASSAFSVACAPSSASLSGASSHPPASDVACATSLSLSSCVPPSSSPFPSPAAAAGSISSYSSDPLSSSHPHAAALALPRAAPFSSLVPSPGERSDAGSSPLSTFLGSLGLTQSSVHSWNSVNLFLKTPAWRLLYDRIGSRLMTHLLRFACLFVESRLFTLAAASRPSARLRASSGGEPPLLLASAALLRRDELGRAEGATPATKPLVCGDAAEGLARADTEGDNGEAKRRRTASADASLRPRPRIPSEQGRAPGGVEHGTRSALTPRTKRRSLSEKGEPRGQVEVCASRSGHDEEAEREKESKARKRCRGRSRGERKRKKRTKVEQMHHTEVADAATGHAPGGAGSGGAKAPLCPPLSPSASPPSTSAVPSRSSSASLPSRLVAAAVPGAPPASSGNSASSGAPATPLAVPSSASAGCRGSPASPTFGRFLATACSSSAVARGRRAAPGASSATGAAPGTSSATGASPADNGAAAGGETLGGTSRRQGGDAEPWDASGNRASAECRPPRPAQTPTHAQAETPRAGATARPYRPVSQRVAREGRVAEHERQSLSRSLYIQVSGVPLTQARLQELRRIHRLAVRAAQRRRDRLSGLQRGDSRGGEGTLGGEERRAAEEISEIRDSPRKAGDPQTGNSRAAKGEEHHARPPNYGKRKQHAEGATADADYAGVAEAAERQQAQTRDSADGPAAVEQSPAAYAVDDHAEDADAQPQQRNDEGRLRTQSDKLREAPTDASAALHSDATLAPEEKPRRPLPRDEPQRRQLSSSHTAAGLLEEPEDEPCASKRDRRRLLALMRRSRRLHRRETRRRGHTLRRPLLSSLPPGPPAASPAGCLRAAAPLGAAGASAGSPSALNTSAGLSRSHGPRAGSATDGGPCKLAKLNPSQIRIARQLMCCHSSFNREGGLPSYALLRVLAGAQTLGRLSPAPTQKAPAEPQAKSRQAKCGARSAQGGTALPQAGRRSDTCGRGDGGKGIEADAAPQGKRPRRRASSGQVEGRTPETACLRGCGKGGIEARVLTKFVLSSPRLFSVAVSAFGRSQGAAAVAAALGERAQEARAVLGSLQRGLRNRRATQRGSVREETVRKTDGEHAEEATEEGRVTGSGLGELVNRQRPNGVDDPDERTGKTGAPGPFDSGPGARGLGETENEEDTQMEKKVLRQLRRRVLKSLSLKSRLARRLLPLFGELLDRYQRCDFLQLLRRHCPARRSAIPPTALRVGSSSSAASAHRVPLSLAPLPAASACLRPLRSSECAASSTRAPPDAQGAAAAPSGALPSGASPFPYAALKASEASFCGRLAALRLETPPARVVAFLLSALRRLVPPQLLGCAANFRIFLTRAKQFVLLNSRETVTLHMLLHSMKTRPYAQRSKAPTARSSSRHARTGPPRTAGAWRRRDAREGPGAAGEEGNRGTAGSRSEAESRDVSKRGQKRVRPQGGDDAQTRQQRRAARPSRRLEAREKIGPLKQRAAKRRHAAAMAQTRACHPDGDTRAKKEDGDLQQLYLSRIVYFLFTQLVLPLLRQHFYVTEAEPTGHRLRYFRKISWLSVEQHAAASLHSACFARKRRRGTKPEVGCPPTAAQAEAGAEAAPKSLGKSSSARSVLAGKQQENEAGTDDLPAASASVRESVQAAKMPGGVCASVHDSAAEDSGQNASGGSAPSSLLDARIGQKALRSERGEGWRAAASDGESHGGREGRRVSLREPGRETHGFARRGSQAGESESTRTGKDGETTTDADGASWQGGERQSLPVDAQARAEANDLVEATEAAEDSGEDEMDKELEELLDPATHARVNALSLVPTVRFLPKARGCRPLVNLSQPGCGVRLAYLLDAALARQENRAADLREARRALRRRQLEALRDRGALARALEATRAAAACSDAEVGSELADGELGEQGEDSEASRRDRHEAEEQEIKGGRERRRRTLDGVLLKLFEAPAQEAAARSGRAAGRQPAAATDADEEDISPFGSLCASSFRPSLFPSLSSVFAPASPPFALPSYGRFVRQRLGAFSASLNGRRARLSQLRASFIRSPACFRVSASSARLALFASAAASHSRPAVSTAACFRDSRVRETRRGRSAAACQPDSAVATRICRAACNASSFSPAVSRSPVPTPSPLTRPLASRVSSSRAASRLSAAAGRSRAAPSSCFAAAQLSLNSLTDPVRSSLAALCRFHPDVLGCSVLSFSDVHRRLLAWWTLYQRLFRRVNTLVARLGPRARVMRVRFSQMCFVVGDLQACYEGLTHRDLVLAVDRALQGADVRRMHILKFYKRIVPPITSAGGGRQTATRGRPPRRSLEALVEKATRAKTADEAERREGSTRRTAVTGGMLRASGAAHVSSIGRVDEVAVPARQGRQPLLSTLMLPARTEANPLEGNDTDLFSSPSLTGLRRCRPALRASRSRLTWGETSGVARNGYSVLPLCGRSAGYASCSVPVGCALSRVPFPSQGRSPSGARLPDGGSVFRGRLLRGASPGGVVLLADACQRLLLSADEILLSVRLLLRQHRIRFSRRRLAPLALAAALRKPEQRADGTGRFAAGRCAQGTEQRVGTTEREGKSEGGGRDAAQGSRSVAADRTRDEAPGRQRKAEPTAEGEDGPLYDGQDGVYRQTIGIPQGSNLSGLLCALFYASRDARPEVQALLRGTISSMSLCEASGFSELQKGDSMEPAQAGWAFAETGAGCPPQDPKKATLTDSANAEDAGIAADRSRGVERRKKEGAQRTSTTRSCREVFFRHVGPLVLEISRPRKSENYDSALEPGVPTAVTCVAPCSLPPPGSSAAPSCRLRQRERKALHALERELKRLVWPPLLMRWVDDFLFLSPSRACAEAFLELLLHKHVWGRNVNEQKLKTNLFDVAPEASNRERGSPRVSHAHVWTGAAPARDLRGPSAPRVTSLASASPAPPRAQPSPNVPSVSSSASASSSVSSTSEAAPGSRSASWGGSPAANPRVAAPSGPHSTAPPVLYRGSLAGDAPRGEGTGAAATAELPARLRDCQQGTEKTCGGAACGRGRAVAAARAASRGDDTHREAATRAVDAQGESSTRGSGEAAGRKRTREREVCTGGAAAESDSTRERKDKKICVLNRSNPGTTTPYGPSHLPSLETCPRRLCRASAASSSQCSPSAAGGDALSAASASPPSPCLISSTHAASPACPSSSLGCLADASLHVFAPCWAGVRFAFDVSKRSLCVMPLLRRDTAEGSGPAPLTATDSREKRSKGRREAPADPALQNSVRDSLALHQRGRTSSAGAAASSDGPEFMVEMLEQRLLGHLTMRLGTTRVFVDLRLNSPEAVCRNVYVVVKTVLLKLRCGLERIAKEFAGFLTARYVVALSMRLIASVLTFTRQPIPARWRAFVPRLSSSSINRRVSSASSPRPSETRPPSFLRSTSASSSSPCAPGAGDASYSPSAALPASGDSFPRLQPAEGGLSARAFQQRLRFVCFNAAASVFRGFRGKSNSLSRTAKGERGSRSKCTSTRRSPTSVDIPERSAVAAAGCQTLGAHAHVASSSACAEPVDERRQTSEERARGASSGSRQDGKSAGSRAEDKHVFAGLSAPGSITVEGGKRSETTADGADALYVTWTADGDALNLPAAAQHHVWASAGTDRIQMSTPDWRDVEDDKENSPPWPLQTPSPQSCAAESPTHDGTPRTLVGSHGGAAANQKEAVDEARPQRACATTNPGAVLRGGEVPEKTLADGSTLLEVAGPWEGAEGAAAKDVAPKRGEEHQPSAGPDGAQPAARDRGAGKLGGYDSPRRAAPTLADSGAACTTGSDRHRASSWRRGRDFAGPPRVVMASAAAAGAGNAAEEATRPEGSEQAGGRAAAGGTTSPTSRRCRGQRRLTRGQKAAERKKRAFTLCFAIFAARAKHAQVALELRRRSRARGKPLAPAPAQESQATQAHARARNKDQDGTERNAQAVAWPVAEGGEAAGSVQPCAHDSNLLREARGASETVDGAGSRGRHAERAGPRNSVTQEAQCPPHSGLLTPAKRETPCGCGNDGRSKRRRVMGDETQPCRARKASSNLPTGRCAETKTRVLEEAVQAYLCARQVELHEGEKGRGWPPLMRSGAKQRMARKRKRRG</sequence>
<keyword evidence="7" id="KW-0539">Nucleus</keyword>
<dbReference type="InterPro" id="IPR003545">
    <property type="entry name" value="Telomerase_RT"/>
</dbReference>
<dbReference type="SMART" id="SM00975">
    <property type="entry name" value="Telomerase_RBD"/>
    <property type="match status" value="1"/>
</dbReference>
<feature type="compositionally biased region" description="Basic and acidic residues" evidence="8">
    <location>
        <begin position="1004"/>
        <end position="1017"/>
    </location>
</feature>
<dbReference type="KEGG" id="bbes:BESB_023790"/>
<feature type="region of interest" description="Disordered" evidence="8">
    <location>
        <begin position="1388"/>
        <end position="1464"/>
    </location>
</feature>
<proteinExistence type="inferred from homology"/>
<keyword evidence="5 7" id="KW-0695">RNA-directed DNA polymerase</keyword>
<dbReference type="GO" id="GO:0042162">
    <property type="term" value="F:telomeric DNA binding"/>
    <property type="evidence" value="ECO:0007669"/>
    <property type="project" value="TreeGrafter"/>
</dbReference>
<dbReference type="GO" id="GO:0070034">
    <property type="term" value="F:telomerase RNA binding"/>
    <property type="evidence" value="ECO:0007669"/>
    <property type="project" value="TreeGrafter"/>
</dbReference>
<comment type="caution">
    <text evidence="10">The sequence shown here is derived from an EMBL/GenBank/DDBJ whole genome shotgun (WGS) entry which is preliminary data.</text>
</comment>
<feature type="region of interest" description="Disordered" evidence="8">
    <location>
        <begin position="3817"/>
        <end position="3862"/>
    </location>
</feature>
<feature type="compositionally biased region" description="Basic and acidic residues" evidence="8">
    <location>
        <begin position="1541"/>
        <end position="1563"/>
    </location>
</feature>
<feature type="compositionally biased region" description="Basic and acidic residues" evidence="8">
    <location>
        <begin position="4169"/>
        <end position="4178"/>
    </location>
</feature>
<evidence type="ECO:0000256" key="3">
    <source>
        <dbReference type="ARBA" id="ARBA00022723"/>
    </source>
</evidence>
<feature type="compositionally biased region" description="Low complexity" evidence="8">
    <location>
        <begin position="1125"/>
        <end position="1145"/>
    </location>
</feature>
<keyword evidence="1 7" id="KW-0808">Transferase</keyword>
<dbReference type="PANTHER" id="PTHR12066:SF0">
    <property type="entry name" value="TELOMERASE REVERSE TRANSCRIPTASE"/>
    <property type="match status" value="1"/>
</dbReference>
<feature type="region of interest" description="Disordered" evidence="8">
    <location>
        <begin position="3907"/>
        <end position="3937"/>
    </location>
</feature>
<feature type="compositionally biased region" description="Low complexity" evidence="8">
    <location>
        <begin position="2040"/>
        <end position="2050"/>
    </location>
</feature>
<feature type="compositionally biased region" description="Basic and acidic residues" evidence="8">
    <location>
        <begin position="3966"/>
        <end position="3978"/>
    </location>
</feature>
<feature type="compositionally biased region" description="Basic and acidic residues" evidence="8">
    <location>
        <begin position="2761"/>
        <end position="2777"/>
    </location>
</feature>
<evidence type="ECO:0000313" key="11">
    <source>
        <dbReference type="Proteomes" id="UP000224006"/>
    </source>
</evidence>
<feature type="compositionally biased region" description="Basic and acidic residues" evidence="8">
    <location>
        <begin position="3474"/>
        <end position="3484"/>
    </location>
</feature>
<feature type="region of interest" description="Disordered" evidence="8">
    <location>
        <begin position="3137"/>
        <end position="3178"/>
    </location>
</feature>
<feature type="compositionally biased region" description="Low complexity" evidence="8">
    <location>
        <begin position="3366"/>
        <end position="3389"/>
    </location>
</feature>
<feature type="compositionally biased region" description="Basic and acidic residues" evidence="8">
    <location>
        <begin position="738"/>
        <end position="747"/>
    </location>
</feature>
<feature type="region of interest" description="Disordered" evidence="8">
    <location>
        <begin position="4156"/>
        <end position="4298"/>
    </location>
</feature>
<feature type="compositionally biased region" description="Basic residues" evidence="8">
    <location>
        <begin position="1251"/>
        <end position="1279"/>
    </location>
</feature>
<dbReference type="Proteomes" id="UP000224006">
    <property type="component" value="Chromosome XII"/>
</dbReference>
<feature type="compositionally biased region" description="Basic residues" evidence="8">
    <location>
        <begin position="4521"/>
        <end position="4530"/>
    </location>
</feature>
<feature type="compositionally biased region" description="Basic and acidic residues" evidence="8">
    <location>
        <begin position="36"/>
        <end position="47"/>
    </location>
</feature>
<evidence type="ECO:0000256" key="6">
    <source>
        <dbReference type="ARBA" id="ARBA00048173"/>
    </source>
</evidence>
<feature type="region of interest" description="Disordered" evidence="8">
    <location>
        <begin position="3472"/>
        <end position="3531"/>
    </location>
</feature>
<accession>A0A2A9M8C1</accession>
<protein>
    <recommendedName>
        <fullName evidence="7">Telomerase reverse transcriptase</fullName>
        <ecNumber evidence="7">2.7.7.49</ecNumber>
    </recommendedName>
    <alternativeName>
        <fullName evidence="7">Telomerase catalytic subunit</fullName>
    </alternativeName>
</protein>
<feature type="compositionally biased region" description="Basic and acidic residues" evidence="8">
    <location>
        <begin position="1916"/>
        <end position="1925"/>
    </location>
</feature>
<feature type="compositionally biased region" description="Basic and acidic residues" evidence="8">
    <location>
        <begin position="3007"/>
        <end position="3018"/>
    </location>
</feature>
<feature type="compositionally biased region" description="Basic and acidic residues" evidence="8">
    <location>
        <begin position="1425"/>
        <end position="1440"/>
    </location>
</feature>
<feature type="region of interest" description="Disordered" evidence="8">
    <location>
        <begin position="2027"/>
        <end position="2079"/>
    </location>
</feature>
<keyword evidence="2 7" id="KW-0548">Nucleotidyltransferase</keyword>
<feature type="compositionally biased region" description="Basic and acidic residues" evidence="8">
    <location>
        <begin position="1179"/>
        <end position="1196"/>
    </location>
</feature>
<dbReference type="GO" id="GO:0007004">
    <property type="term" value="P:telomere maintenance via telomerase"/>
    <property type="evidence" value="ECO:0007669"/>
    <property type="project" value="TreeGrafter"/>
</dbReference>
<feature type="compositionally biased region" description="Polar residues" evidence="8">
    <location>
        <begin position="2110"/>
        <end position="2121"/>
    </location>
</feature>
<evidence type="ECO:0000256" key="7">
    <source>
        <dbReference type="RuleBase" id="RU365061"/>
    </source>
</evidence>
<feature type="compositionally biased region" description="Pro residues" evidence="8">
    <location>
        <begin position="819"/>
        <end position="828"/>
    </location>
</feature>
<feature type="compositionally biased region" description="Low complexity" evidence="8">
    <location>
        <begin position="197"/>
        <end position="210"/>
    </location>
</feature>
<feature type="region of interest" description="Disordered" evidence="8">
    <location>
        <begin position="2761"/>
        <end position="2780"/>
    </location>
</feature>
<feature type="compositionally biased region" description="Pro residues" evidence="8">
    <location>
        <begin position="3355"/>
        <end position="3365"/>
    </location>
</feature>
<feature type="region of interest" description="Disordered" evidence="8">
    <location>
        <begin position="2401"/>
        <end position="2421"/>
    </location>
</feature>
<organism evidence="10 11">
    <name type="scientific">Besnoitia besnoiti</name>
    <name type="common">Apicomplexan protozoan</name>
    <dbReference type="NCBI Taxonomy" id="94643"/>
    <lineage>
        <taxon>Eukaryota</taxon>
        <taxon>Sar</taxon>
        <taxon>Alveolata</taxon>
        <taxon>Apicomplexa</taxon>
        <taxon>Conoidasida</taxon>
        <taxon>Coccidia</taxon>
        <taxon>Eucoccidiorida</taxon>
        <taxon>Eimeriorina</taxon>
        <taxon>Sarcocystidae</taxon>
        <taxon>Besnoitia</taxon>
    </lineage>
</organism>
<comment type="catalytic activity">
    <reaction evidence="6 7">
        <text>DNA(n) + a 2'-deoxyribonucleoside 5'-triphosphate = DNA(n+1) + diphosphate</text>
        <dbReference type="Rhea" id="RHEA:22508"/>
        <dbReference type="Rhea" id="RHEA-COMP:17339"/>
        <dbReference type="Rhea" id="RHEA-COMP:17340"/>
        <dbReference type="ChEBI" id="CHEBI:33019"/>
        <dbReference type="ChEBI" id="CHEBI:61560"/>
        <dbReference type="ChEBI" id="CHEBI:173112"/>
        <dbReference type="EC" id="2.7.7.49"/>
    </reaction>
</comment>
<feature type="compositionally biased region" description="Basic and acidic residues" evidence="8">
    <location>
        <begin position="1880"/>
        <end position="1889"/>
    </location>
</feature>
<feature type="compositionally biased region" description="Low complexity" evidence="8">
    <location>
        <begin position="912"/>
        <end position="939"/>
    </location>
</feature>